<evidence type="ECO:0000313" key="2">
    <source>
        <dbReference type="Proteomes" id="UP000807555"/>
    </source>
</evidence>
<dbReference type="Proteomes" id="UP000807555">
    <property type="component" value="Unassembled WGS sequence"/>
</dbReference>
<accession>A0AAW4EQU9</accession>
<dbReference type="EMBL" id="JADVNV010000019">
    <property type="protein sequence ID" value="MBJ9870845.1"/>
    <property type="molecule type" value="Genomic_DNA"/>
</dbReference>
<protein>
    <submittedName>
        <fullName evidence="1">Uncharacterized protein</fullName>
    </submittedName>
</protein>
<gene>
    <name evidence="1" type="ORF">I5687_23160</name>
</gene>
<evidence type="ECO:0000313" key="1">
    <source>
        <dbReference type="EMBL" id="MBJ9870845.1"/>
    </source>
</evidence>
<reference evidence="1" key="1">
    <citation type="submission" date="2020-11" db="EMBL/GenBank/DDBJ databases">
        <title>Enhanced detection system for hospital associated transmission using whole genome sequencing surveillance.</title>
        <authorList>
            <person name="Harrison L.H."/>
            <person name="Van Tyne D."/>
            <person name="Marsh J.W."/>
            <person name="Griffith M.P."/>
            <person name="Snyder D.J."/>
            <person name="Cooper V.S."/>
            <person name="Mustapha M."/>
        </authorList>
    </citation>
    <scope>NUCLEOTIDE SEQUENCE</scope>
    <source>
        <strain evidence="1">CB00014</strain>
    </source>
</reference>
<proteinExistence type="predicted"/>
<sequence length="78" mass="9229">MGYRYFELTELTPIEDERELHAQFVHHLQHVLKAEFIPGTKGKNIVIEENEGKSIPELFGGHCDKFLILYDIDEYFKF</sequence>
<dbReference type="RefSeq" id="WP_070518507.1">
    <property type="nucleotide sequence ID" value="NZ_JADVDU010000013.1"/>
</dbReference>
<organism evidence="1 2">
    <name type="scientific">Citrobacter koseri</name>
    <name type="common">Citrobacter diversus</name>
    <dbReference type="NCBI Taxonomy" id="545"/>
    <lineage>
        <taxon>Bacteria</taxon>
        <taxon>Pseudomonadati</taxon>
        <taxon>Pseudomonadota</taxon>
        <taxon>Gammaproteobacteria</taxon>
        <taxon>Enterobacterales</taxon>
        <taxon>Enterobacteriaceae</taxon>
        <taxon>Citrobacter</taxon>
    </lineage>
</organism>
<comment type="caution">
    <text evidence="1">The sequence shown here is derived from an EMBL/GenBank/DDBJ whole genome shotgun (WGS) entry which is preliminary data.</text>
</comment>
<name>A0AAW4EQU9_CITKO</name>
<dbReference type="AlphaFoldDB" id="A0AAW4EQU9"/>